<protein>
    <submittedName>
        <fullName evidence="2">PIG-L family deacetylase</fullName>
    </submittedName>
</protein>
<comment type="caution">
    <text evidence="2">The sequence shown here is derived from an EMBL/GenBank/DDBJ whole genome shotgun (WGS) entry which is preliminary data.</text>
</comment>
<evidence type="ECO:0000256" key="1">
    <source>
        <dbReference type="SAM" id="SignalP"/>
    </source>
</evidence>
<proteinExistence type="predicted"/>
<dbReference type="Pfam" id="PF02585">
    <property type="entry name" value="PIG-L"/>
    <property type="match status" value="1"/>
</dbReference>
<feature type="signal peptide" evidence="1">
    <location>
        <begin position="1"/>
        <end position="19"/>
    </location>
</feature>
<name>A0AAE3GZN2_9BACT</name>
<evidence type="ECO:0000313" key="3">
    <source>
        <dbReference type="Proteomes" id="UP001204144"/>
    </source>
</evidence>
<dbReference type="Proteomes" id="UP001204144">
    <property type="component" value="Unassembled WGS sequence"/>
</dbReference>
<keyword evidence="3" id="KW-1185">Reference proteome</keyword>
<dbReference type="Gene3D" id="3.40.50.10320">
    <property type="entry name" value="LmbE-like"/>
    <property type="match status" value="1"/>
</dbReference>
<feature type="chain" id="PRO_5042154793" evidence="1">
    <location>
        <begin position="20"/>
        <end position="293"/>
    </location>
</feature>
<gene>
    <name evidence="2" type="ORF">EGI31_04170</name>
</gene>
<accession>A0AAE3GZN2</accession>
<keyword evidence="1" id="KW-0732">Signal</keyword>
<dbReference type="InterPro" id="IPR024078">
    <property type="entry name" value="LmbE-like_dom_sf"/>
</dbReference>
<dbReference type="RefSeq" id="WP_255035893.1">
    <property type="nucleotide sequence ID" value="NZ_RJUF01000006.1"/>
</dbReference>
<reference evidence="2 3" key="1">
    <citation type="submission" date="2018-11" db="EMBL/GenBank/DDBJ databases">
        <title>Novel bacteria species description.</title>
        <authorList>
            <person name="Han J.-H."/>
        </authorList>
    </citation>
    <scope>NUCLEOTIDE SEQUENCE [LARGE SCALE GENOMIC DNA]</scope>
    <source>
        <strain evidence="2 3">KCTC23259</strain>
    </source>
</reference>
<sequence>MRTTFGLLFLLLTSNTLFAQGPKVLIVTAHPDDETMFPATVFKITRELKGTVDLALITDASGGYNGLVASTYYDKNLTDSATGRVALPLLRKKELICAGEVMGIRNFFFFDQLDDFYQIDPKPFFEGKRWDMAFCEKKLNKILEEGQYDYVFCLVPSAEQHAHHKTASILAIRAVKNLKSEKKPIVLGGRALNKNYTYSFDVLDGFPETKISKKAPVFYFDRSYGFGENNKHSYMIVADWVKACHKSQSGDMNSSMHRGDLETFWYFDINVESGIEATSKLFEKIRQSGFVTK</sequence>
<dbReference type="AlphaFoldDB" id="A0AAE3GZN2"/>
<evidence type="ECO:0000313" key="2">
    <source>
        <dbReference type="EMBL" id="MCP9762138.1"/>
    </source>
</evidence>
<dbReference type="EMBL" id="RJUF01000006">
    <property type="protein sequence ID" value="MCP9762138.1"/>
    <property type="molecule type" value="Genomic_DNA"/>
</dbReference>
<dbReference type="InterPro" id="IPR003737">
    <property type="entry name" value="GlcNAc_PI_deacetylase-related"/>
</dbReference>
<organism evidence="2 3">
    <name type="scientific">Lacihabitans soyangensis</name>
    <dbReference type="NCBI Taxonomy" id="869394"/>
    <lineage>
        <taxon>Bacteria</taxon>
        <taxon>Pseudomonadati</taxon>
        <taxon>Bacteroidota</taxon>
        <taxon>Cytophagia</taxon>
        <taxon>Cytophagales</taxon>
        <taxon>Leadbetterellaceae</taxon>
        <taxon>Lacihabitans</taxon>
    </lineage>
</organism>
<dbReference type="SUPFAM" id="SSF102588">
    <property type="entry name" value="LmbE-like"/>
    <property type="match status" value="1"/>
</dbReference>